<protein>
    <submittedName>
        <fullName evidence="1">Uncharacterized protein</fullName>
    </submittedName>
</protein>
<dbReference type="OrthoDB" id="6932368at2759"/>
<dbReference type="AlphaFoldDB" id="A0A8X6FM21"/>
<dbReference type="EMBL" id="BMAO01012758">
    <property type="protein sequence ID" value="GFQ83753.1"/>
    <property type="molecule type" value="Genomic_DNA"/>
</dbReference>
<evidence type="ECO:0000313" key="1">
    <source>
        <dbReference type="EMBL" id="GFQ83753.1"/>
    </source>
</evidence>
<dbReference type="Proteomes" id="UP000887116">
    <property type="component" value="Unassembled WGS sequence"/>
</dbReference>
<keyword evidence="2" id="KW-1185">Reference proteome</keyword>
<name>A0A8X6FM21_TRICU</name>
<gene>
    <name evidence="1" type="ORF">TNCT_183981</name>
</gene>
<proteinExistence type="predicted"/>
<organism evidence="1 2">
    <name type="scientific">Trichonephila clavata</name>
    <name type="common">Joro spider</name>
    <name type="synonym">Nephila clavata</name>
    <dbReference type="NCBI Taxonomy" id="2740835"/>
    <lineage>
        <taxon>Eukaryota</taxon>
        <taxon>Metazoa</taxon>
        <taxon>Ecdysozoa</taxon>
        <taxon>Arthropoda</taxon>
        <taxon>Chelicerata</taxon>
        <taxon>Arachnida</taxon>
        <taxon>Araneae</taxon>
        <taxon>Araneomorphae</taxon>
        <taxon>Entelegynae</taxon>
        <taxon>Araneoidea</taxon>
        <taxon>Nephilidae</taxon>
        <taxon>Trichonephila</taxon>
    </lineage>
</organism>
<reference evidence="1" key="1">
    <citation type="submission" date="2020-07" db="EMBL/GenBank/DDBJ databases">
        <title>Multicomponent nature underlies the extraordinary mechanical properties of spider dragline silk.</title>
        <authorList>
            <person name="Kono N."/>
            <person name="Nakamura H."/>
            <person name="Mori M."/>
            <person name="Yoshida Y."/>
            <person name="Ohtoshi R."/>
            <person name="Malay A.D."/>
            <person name="Moran D.A.P."/>
            <person name="Tomita M."/>
            <person name="Numata K."/>
            <person name="Arakawa K."/>
        </authorList>
    </citation>
    <scope>NUCLEOTIDE SEQUENCE</scope>
</reference>
<comment type="caution">
    <text evidence="1">The sequence shown here is derived from an EMBL/GenBank/DDBJ whole genome shotgun (WGS) entry which is preliminary data.</text>
</comment>
<sequence>MKAIPKADFLQHCGLLVTIKNHRLIDRLTSISVKGSRAHGPFLDRKTLSDSSPYYKLLNQFSSLTNCLLPCD</sequence>
<accession>A0A8X6FM21</accession>
<evidence type="ECO:0000313" key="2">
    <source>
        <dbReference type="Proteomes" id="UP000887116"/>
    </source>
</evidence>